<proteinExistence type="predicted"/>
<dbReference type="KEGG" id="vg:64767047"/>
<dbReference type="EMBL" id="MK937592">
    <property type="protein sequence ID" value="QDH91801.1"/>
    <property type="molecule type" value="Genomic_DNA"/>
</dbReference>
<name>A0A514DDV9_9CAUD</name>
<evidence type="ECO:0000313" key="1">
    <source>
        <dbReference type="EMBL" id="QDH91801.1"/>
    </source>
</evidence>
<sequence>MKTGFGGPATFTARYGGPCAADCGQDIEVGDDACYNEDDLVVHAECYGRVTVDDGYRRGSGYAPEDLETSRLGYIPEDHSTPPKEPELCMSCFLQHAGECM</sequence>
<protein>
    <submittedName>
        <fullName evidence="1">Uncharacterized protein</fullName>
    </submittedName>
</protein>
<organism evidence="1 2">
    <name type="scientific">Mycobacterium phage Phrappuccino</name>
    <dbReference type="NCBI Taxonomy" id="2591223"/>
    <lineage>
        <taxon>Viruses</taxon>
        <taxon>Duplodnaviria</taxon>
        <taxon>Heunggongvirae</taxon>
        <taxon>Uroviricota</taxon>
        <taxon>Caudoviricetes</taxon>
        <taxon>Phrappuccinovirus</taxon>
        <taxon>Phrappuccinovirus phrappuccino</taxon>
        <taxon>Phreappuccinovirus Phrappuccino</taxon>
    </lineage>
</organism>
<dbReference type="RefSeq" id="YP_010059815.1">
    <property type="nucleotide sequence ID" value="NC_054727.1"/>
</dbReference>
<dbReference type="GeneID" id="64767047"/>
<evidence type="ECO:0000313" key="2">
    <source>
        <dbReference type="Proteomes" id="UP000316777"/>
    </source>
</evidence>
<gene>
    <name evidence="1" type="primary">126</name>
    <name evidence="1" type="ORF">SEA_PHRAPPUCCINO_126</name>
</gene>
<keyword evidence="2" id="KW-1185">Reference proteome</keyword>
<dbReference type="Proteomes" id="UP000316777">
    <property type="component" value="Segment"/>
</dbReference>
<accession>A0A514DDV9</accession>
<reference evidence="1 2" key="1">
    <citation type="submission" date="2019-05" db="EMBL/GenBank/DDBJ databases">
        <authorList>
            <person name="Pope W.H."/>
            <person name="Garlena R.A."/>
            <person name="Russell D.A."/>
            <person name="Jacobs-Sera D."/>
            <person name="Hatfull G.F."/>
        </authorList>
    </citation>
    <scope>NUCLEOTIDE SEQUENCE [LARGE SCALE GENOMIC DNA]</scope>
</reference>